<comment type="caution">
    <text evidence="2">The sequence shown here is derived from an EMBL/GenBank/DDBJ whole genome shotgun (WGS) entry which is preliminary data.</text>
</comment>
<keyword evidence="3" id="KW-1185">Reference proteome</keyword>
<feature type="signal peptide" evidence="1">
    <location>
        <begin position="1"/>
        <end position="19"/>
    </location>
</feature>
<accession>A0A327QHQ9</accession>
<sequence>MKHILLLCLCTMCTLCSQAQNDSILHGPRHYYDTTTYCYDSVAGYKKAYFTFLVNLVSFQEQKVEVNKEMVGNTTRSMMFRIGTRFHYDMHKHIGLLSGVEFGNLGTVFHEETTNDKIKRRVLTLAVPLGIKLGNLEKGNYIFGGYQLDFAFNYREKRYHDGHRTSYNEWFSNRTPAIMPSYYFGYTTWNMGVKIQYYPNNFFNTRYTNPEELVPTPYTNYRATIGAITFFFELGTNKKYKHIVAPNGHHHHRHYL</sequence>
<keyword evidence="1" id="KW-0732">Signal</keyword>
<name>A0A327QHQ9_9BACT</name>
<dbReference type="RefSeq" id="WP_148707324.1">
    <property type="nucleotide sequence ID" value="NZ_QLLL01000005.1"/>
</dbReference>
<evidence type="ECO:0000313" key="3">
    <source>
        <dbReference type="Proteomes" id="UP000249547"/>
    </source>
</evidence>
<organism evidence="2 3">
    <name type="scientific">Chitinophaga skermanii</name>
    <dbReference type="NCBI Taxonomy" id="331697"/>
    <lineage>
        <taxon>Bacteria</taxon>
        <taxon>Pseudomonadati</taxon>
        <taxon>Bacteroidota</taxon>
        <taxon>Chitinophagia</taxon>
        <taxon>Chitinophagales</taxon>
        <taxon>Chitinophagaceae</taxon>
        <taxon>Chitinophaga</taxon>
    </lineage>
</organism>
<dbReference type="AlphaFoldDB" id="A0A327QHQ9"/>
<proteinExistence type="predicted"/>
<dbReference type="EMBL" id="QLLL01000005">
    <property type="protein sequence ID" value="RAJ04089.1"/>
    <property type="molecule type" value="Genomic_DNA"/>
</dbReference>
<reference evidence="2 3" key="1">
    <citation type="submission" date="2018-06" db="EMBL/GenBank/DDBJ databases">
        <title>Genomic Encyclopedia of Archaeal and Bacterial Type Strains, Phase II (KMG-II): from individual species to whole genera.</title>
        <authorList>
            <person name="Goeker M."/>
        </authorList>
    </citation>
    <scope>NUCLEOTIDE SEQUENCE [LARGE SCALE GENOMIC DNA]</scope>
    <source>
        <strain evidence="2 3">DSM 23857</strain>
    </source>
</reference>
<evidence type="ECO:0000313" key="2">
    <source>
        <dbReference type="EMBL" id="RAJ04089.1"/>
    </source>
</evidence>
<evidence type="ECO:0008006" key="4">
    <source>
        <dbReference type="Google" id="ProtNLM"/>
    </source>
</evidence>
<feature type="chain" id="PRO_5016275387" description="Outer membrane protein with beta-barrel domain" evidence="1">
    <location>
        <begin position="20"/>
        <end position="256"/>
    </location>
</feature>
<protein>
    <recommendedName>
        <fullName evidence="4">Outer membrane protein with beta-barrel domain</fullName>
    </recommendedName>
</protein>
<dbReference type="Proteomes" id="UP000249547">
    <property type="component" value="Unassembled WGS sequence"/>
</dbReference>
<evidence type="ECO:0000256" key="1">
    <source>
        <dbReference type="SAM" id="SignalP"/>
    </source>
</evidence>
<gene>
    <name evidence="2" type="ORF">LX64_02967</name>
</gene>
<dbReference type="OrthoDB" id="1118205at2"/>